<dbReference type="PANTHER" id="PTHR46041:SF2">
    <property type="entry name" value="MITOCHONDRIAL INNER MEMBRANE PROTEASE SUBUNIT 2"/>
    <property type="match status" value="1"/>
</dbReference>
<evidence type="ECO:0000256" key="2">
    <source>
        <dbReference type="ARBA" id="ARBA00007066"/>
    </source>
</evidence>
<organism evidence="14 15">
    <name type="scientific">Ampelomyces quisqualis</name>
    <name type="common">Powdery mildew agent</name>
    <dbReference type="NCBI Taxonomy" id="50730"/>
    <lineage>
        <taxon>Eukaryota</taxon>
        <taxon>Fungi</taxon>
        <taxon>Dikarya</taxon>
        <taxon>Ascomycota</taxon>
        <taxon>Pezizomycotina</taxon>
        <taxon>Dothideomycetes</taxon>
        <taxon>Pleosporomycetidae</taxon>
        <taxon>Pleosporales</taxon>
        <taxon>Pleosporineae</taxon>
        <taxon>Phaeosphaeriaceae</taxon>
        <taxon>Ampelomyces</taxon>
    </lineage>
</organism>
<dbReference type="Pfam" id="PF10502">
    <property type="entry name" value="Peptidase_S26"/>
    <property type="match status" value="1"/>
</dbReference>
<evidence type="ECO:0000256" key="9">
    <source>
        <dbReference type="ARBA" id="ARBA00023136"/>
    </source>
</evidence>
<dbReference type="InterPro" id="IPR019758">
    <property type="entry name" value="Pept_S26A_signal_pept_1_CS"/>
</dbReference>
<evidence type="ECO:0000256" key="12">
    <source>
        <dbReference type="SAM" id="MobiDB-lite"/>
    </source>
</evidence>
<evidence type="ECO:0000256" key="3">
    <source>
        <dbReference type="ARBA" id="ARBA00022670"/>
    </source>
</evidence>
<keyword evidence="5 11" id="KW-0999">Mitochondrion inner membrane</keyword>
<keyword evidence="4" id="KW-0812">Transmembrane</keyword>
<evidence type="ECO:0000313" key="14">
    <source>
        <dbReference type="EMBL" id="KAF1912744.1"/>
    </source>
</evidence>
<accession>A0A6A5QE51</accession>
<dbReference type="EC" id="3.4.21.-" evidence="11"/>
<keyword evidence="15" id="KW-1185">Reference proteome</keyword>
<dbReference type="GO" id="GO:0004252">
    <property type="term" value="F:serine-type endopeptidase activity"/>
    <property type="evidence" value="ECO:0007669"/>
    <property type="project" value="InterPro"/>
</dbReference>
<keyword evidence="7" id="KW-1133">Transmembrane helix</keyword>
<dbReference type="AlphaFoldDB" id="A0A6A5QE51"/>
<dbReference type="GO" id="GO:0006627">
    <property type="term" value="P:protein processing involved in protein targeting to mitochondrion"/>
    <property type="evidence" value="ECO:0007669"/>
    <property type="project" value="InterPro"/>
</dbReference>
<dbReference type="Gene3D" id="2.10.109.10">
    <property type="entry name" value="Umud Fragment, subunit A"/>
    <property type="match status" value="1"/>
</dbReference>
<evidence type="ECO:0000256" key="11">
    <source>
        <dbReference type="RuleBase" id="RU362041"/>
    </source>
</evidence>
<evidence type="ECO:0000256" key="7">
    <source>
        <dbReference type="ARBA" id="ARBA00022989"/>
    </source>
</evidence>
<dbReference type="GO" id="GO:0042720">
    <property type="term" value="C:mitochondrial inner membrane peptidase complex"/>
    <property type="evidence" value="ECO:0007669"/>
    <property type="project" value="InterPro"/>
</dbReference>
<evidence type="ECO:0000256" key="4">
    <source>
        <dbReference type="ARBA" id="ARBA00022692"/>
    </source>
</evidence>
<comment type="similarity">
    <text evidence="2">Belongs to the peptidase S26 family. IMP2 subfamily.</text>
</comment>
<evidence type="ECO:0000259" key="13">
    <source>
        <dbReference type="Pfam" id="PF10502"/>
    </source>
</evidence>
<feature type="domain" description="Peptidase S26" evidence="13">
    <location>
        <begin position="57"/>
        <end position="234"/>
    </location>
</feature>
<evidence type="ECO:0000256" key="1">
    <source>
        <dbReference type="ARBA" id="ARBA00004434"/>
    </source>
</evidence>
<keyword evidence="8 11" id="KW-0496">Mitochondrion</keyword>
<keyword evidence="3 11" id="KW-0645">Protease</keyword>
<protein>
    <recommendedName>
        <fullName evidence="11">Mitochondrial inner membrane protease subunit</fullName>
        <ecNumber evidence="11">3.4.21.-</ecNumber>
    </recommendedName>
</protein>
<dbReference type="CDD" id="cd06530">
    <property type="entry name" value="S26_SPase_I"/>
    <property type="match status" value="1"/>
</dbReference>
<evidence type="ECO:0000256" key="6">
    <source>
        <dbReference type="ARBA" id="ARBA00022801"/>
    </source>
</evidence>
<dbReference type="PRINTS" id="PR00727">
    <property type="entry name" value="LEADERPTASE"/>
</dbReference>
<dbReference type="PROSITE" id="PS00761">
    <property type="entry name" value="SPASE_I_3"/>
    <property type="match status" value="1"/>
</dbReference>
<dbReference type="Proteomes" id="UP000800096">
    <property type="component" value="Unassembled WGS sequence"/>
</dbReference>
<reference evidence="14" key="1">
    <citation type="journal article" date="2020" name="Stud. Mycol.">
        <title>101 Dothideomycetes genomes: a test case for predicting lifestyles and emergence of pathogens.</title>
        <authorList>
            <person name="Haridas S."/>
            <person name="Albert R."/>
            <person name="Binder M."/>
            <person name="Bloem J."/>
            <person name="Labutti K."/>
            <person name="Salamov A."/>
            <person name="Andreopoulos B."/>
            <person name="Baker S."/>
            <person name="Barry K."/>
            <person name="Bills G."/>
            <person name="Bluhm B."/>
            <person name="Cannon C."/>
            <person name="Castanera R."/>
            <person name="Culley D."/>
            <person name="Daum C."/>
            <person name="Ezra D."/>
            <person name="Gonzalez J."/>
            <person name="Henrissat B."/>
            <person name="Kuo A."/>
            <person name="Liang C."/>
            <person name="Lipzen A."/>
            <person name="Lutzoni F."/>
            <person name="Magnuson J."/>
            <person name="Mondo S."/>
            <person name="Nolan M."/>
            <person name="Ohm R."/>
            <person name="Pangilinan J."/>
            <person name="Park H.-J."/>
            <person name="Ramirez L."/>
            <person name="Alfaro M."/>
            <person name="Sun H."/>
            <person name="Tritt A."/>
            <person name="Yoshinaga Y."/>
            <person name="Zwiers L.-H."/>
            <person name="Turgeon B."/>
            <person name="Goodwin S."/>
            <person name="Spatafora J."/>
            <person name="Crous P."/>
            <person name="Grigoriev I."/>
        </authorList>
    </citation>
    <scope>NUCLEOTIDE SEQUENCE</scope>
    <source>
        <strain evidence="14">HMLAC05119</strain>
    </source>
</reference>
<dbReference type="EMBL" id="ML979139">
    <property type="protein sequence ID" value="KAF1912744.1"/>
    <property type="molecule type" value="Genomic_DNA"/>
</dbReference>
<dbReference type="PANTHER" id="PTHR46041">
    <property type="entry name" value="MITOCHONDRIAL INNER MEMBRANE PROTEASE SUBUNIT 2"/>
    <property type="match status" value="1"/>
</dbReference>
<name>A0A6A5QE51_AMPQU</name>
<evidence type="ECO:0000256" key="10">
    <source>
        <dbReference type="PIRSR" id="PIRSR600223-1"/>
    </source>
</evidence>
<dbReference type="InterPro" id="IPR036286">
    <property type="entry name" value="LexA/Signal_pep-like_sf"/>
</dbReference>
<dbReference type="InterPro" id="IPR019533">
    <property type="entry name" value="Peptidase_S26"/>
</dbReference>
<dbReference type="GO" id="GO:0006465">
    <property type="term" value="P:signal peptide processing"/>
    <property type="evidence" value="ECO:0007669"/>
    <property type="project" value="InterPro"/>
</dbReference>
<keyword evidence="9" id="KW-0472">Membrane</keyword>
<dbReference type="InterPro" id="IPR000223">
    <property type="entry name" value="Pept_S26A_signal_pept_1"/>
</dbReference>
<dbReference type="OrthoDB" id="9996127at2759"/>
<feature type="active site" evidence="10">
    <location>
        <position position="86"/>
    </location>
</feature>
<dbReference type="InterPro" id="IPR037730">
    <property type="entry name" value="IMP2"/>
</dbReference>
<proteinExistence type="inferred from homology"/>
<sequence length="271" mass="30383">MPPKPRLRIPVKPAPAVRTRVAQSPNVNVPRTPPPPHNAQAPRTPWHQNPSLRRATRWGAYNVMGICSLLWLRDHYLDLTHVHGASMAPTLNPRTHETGEKDYIIILPYQQRQKQSSSPTESKSGIHRGDIVTFWKPRKPEQMGIKRVIAVEGDTVYPKSGYAVESGKEVRLGGVLDGLPEHDEDSVVSEERGKIIVPYGHIWVEGDNSKSSLDSRDNGPISKGLVLGKAVWVWRGWGRFERIGDKRSEKEKELGSRVVEGKAEIPALFLE</sequence>
<evidence type="ECO:0000256" key="5">
    <source>
        <dbReference type="ARBA" id="ARBA00022792"/>
    </source>
</evidence>
<evidence type="ECO:0000313" key="15">
    <source>
        <dbReference type="Proteomes" id="UP000800096"/>
    </source>
</evidence>
<evidence type="ECO:0000256" key="8">
    <source>
        <dbReference type="ARBA" id="ARBA00023128"/>
    </source>
</evidence>
<feature type="active site" evidence="10">
    <location>
        <position position="146"/>
    </location>
</feature>
<comment type="subcellular location">
    <subcellularLocation>
        <location evidence="1">Mitochondrion inner membrane</location>
        <topology evidence="1">Single-pass membrane protein</topology>
    </subcellularLocation>
</comment>
<keyword evidence="6 11" id="KW-0378">Hydrolase</keyword>
<gene>
    <name evidence="14" type="ORF">BDU57DRAFT_333621</name>
</gene>
<dbReference type="NCBIfam" id="TIGR02227">
    <property type="entry name" value="sigpep_I_bact"/>
    <property type="match status" value="1"/>
</dbReference>
<feature type="region of interest" description="Disordered" evidence="12">
    <location>
        <begin position="1"/>
        <end position="49"/>
    </location>
</feature>
<dbReference type="SUPFAM" id="SSF51306">
    <property type="entry name" value="LexA/Signal peptidase"/>
    <property type="match status" value="1"/>
</dbReference>